<name>A0A8K0F369_BRALA</name>
<gene>
    <name evidence="1" type="primary">Hypp4948</name>
    <name evidence="1" type="ORF">BLAG_LOCUS24367</name>
</gene>
<dbReference type="AlphaFoldDB" id="A0A8K0F369"/>
<protein>
    <submittedName>
        <fullName evidence="1">Hypp4948 protein</fullName>
    </submittedName>
</protein>
<sequence>MMTLETVWNPDDELTGIGPGNSLASRLGVGLCRPWKQSGIQARSLPVKTLEQSGIQARSWPVQAIEQSSIQARCSPV</sequence>
<reference evidence="1" key="1">
    <citation type="submission" date="2022-01" db="EMBL/GenBank/DDBJ databases">
        <authorList>
            <person name="Braso-Vives M."/>
        </authorList>
    </citation>
    <scope>NUCLEOTIDE SEQUENCE</scope>
</reference>
<evidence type="ECO:0000313" key="2">
    <source>
        <dbReference type="Proteomes" id="UP000838412"/>
    </source>
</evidence>
<organism evidence="1 2">
    <name type="scientific">Branchiostoma lanceolatum</name>
    <name type="common">Common lancelet</name>
    <name type="synonym">Amphioxus lanceolatum</name>
    <dbReference type="NCBI Taxonomy" id="7740"/>
    <lineage>
        <taxon>Eukaryota</taxon>
        <taxon>Metazoa</taxon>
        <taxon>Chordata</taxon>
        <taxon>Cephalochordata</taxon>
        <taxon>Leptocardii</taxon>
        <taxon>Amphioxiformes</taxon>
        <taxon>Branchiostomatidae</taxon>
        <taxon>Branchiostoma</taxon>
    </lineage>
</organism>
<dbReference type="EMBL" id="OV696693">
    <property type="protein sequence ID" value="CAH1272831.1"/>
    <property type="molecule type" value="Genomic_DNA"/>
</dbReference>
<evidence type="ECO:0000313" key="1">
    <source>
        <dbReference type="EMBL" id="CAH1272831.1"/>
    </source>
</evidence>
<keyword evidence="2" id="KW-1185">Reference proteome</keyword>
<accession>A0A8K0F369</accession>
<dbReference type="Proteomes" id="UP000838412">
    <property type="component" value="Chromosome 8"/>
</dbReference>
<proteinExistence type="predicted"/>